<dbReference type="InterPro" id="IPR009057">
    <property type="entry name" value="Homeodomain-like_sf"/>
</dbReference>
<evidence type="ECO:0000256" key="4">
    <source>
        <dbReference type="PROSITE-ProRule" id="PRU00335"/>
    </source>
</evidence>
<dbReference type="Pfam" id="PF00440">
    <property type="entry name" value="TetR_N"/>
    <property type="match status" value="1"/>
</dbReference>
<evidence type="ECO:0000259" key="5">
    <source>
        <dbReference type="PROSITE" id="PS50977"/>
    </source>
</evidence>
<reference evidence="6 7" key="1">
    <citation type="submission" date="2019-01" db="EMBL/GenBank/DDBJ databases">
        <title>Complete genome sequence of Erythrobacter flavus KJ5.</title>
        <authorList>
            <person name="Kanesaki Y."/>
            <person name="Brotosudarmo T."/>
            <person name="Moriuchi R."/>
            <person name="Awai K."/>
        </authorList>
    </citation>
    <scope>NUCLEOTIDE SEQUENCE [LARGE SCALE GENOMIC DNA]</scope>
    <source>
        <strain evidence="6 7">KJ5</strain>
    </source>
</reference>
<organism evidence="6 7">
    <name type="scientific">Qipengyuania flava</name>
    <dbReference type="NCBI Taxonomy" id="192812"/>
    <lineage>
        <taxon>Bacteria</taxon>
        <taxon>Pseudomonadati</taxon>
        <taxon>Pseudomonadota</taxon>
        <taxon>Alphaproteobacteria</taxon>
        <taxon>Sphingomonadales</taxon>
        <taxon>Erythrobacteraceae</taxon>
        <taxon>Qipengyuania</taxon>
    </lineage>
</organism>
<dbReference type="Gene3D" id="1.10.357.10">
    <property type="entry name" value="Tetracycline Repressor, domain 2"/>
    <property type="match status" value="1"/>
</dbReference>
<feature type="DNA-binding region" description="H-T-H motif" evidence="4">
    <location>
        <begin position="32"/>
        <end position="51"/>
    </location>
</feature>
<dbReference type="PANTHER" id="PTHR47506:SF8">
    <property type="entry name" value="REPRESSOR OF PUTATIVE XENOBIOTIC REDUCTASE TETR FAMILY-RELATED"/>
    <property type="match status" value="1"/>
</dbReference>
<dbReference type="Proteomes" id="UP000290057">
    <property type="component" value="Chromosome"/>
</dbReference>
<protein>
    <submittedName>
        <fullName evidence="6">TetR family transcriptional regulator</fullName>
    </submittedName>
</protein>
<dbReference type="InterPro" id="IPR011075">
    <property type="entry name" value="TetR_C"/>
</dbReference>
<proteinExistence type="predicted"/>
<accession>A0A3T1CHZ8</accession>
<dbReference type="Pfam" id="PF16925">
    <property type="entry name" value="TetR_C_13"/>
    <property type="match status" value="1"/>
</dbReference>
<dbReference type="SUPFAM" id="SSF46689">
    <property type="entry name" value="Homeodomain-like"/>
    <property type="match status" value="1"/>
</dbReference>
<dbReference type="PANTHER" id="PTHR47506">
    <property type="entry name" value="TRANSCRIPTIONAL REGULATORY PROTEIN"/>
    <property type="match status" value="1"/>
</dbReference>
<dbReference type="InterPro" id="IPR036271">
    <property type="entry name" value="Tet_transcr_reg_TetR-rel_C_sf"/>
</dbReference>
<keyword evidence="7" id="KW-1185">Reference proteome</keyword>
<sequence>MGCMVKLTTHDRAAALAAGLDAFWQWGFHGTSMKDLERATGMHPGSIYAAFGSKRGFYVAALDRYTEDVLADLRRHASEAASPIEGLAGFVEAIALDQDRSARSCMLVKTLLEHGEGDETLRRSAESGIAAIETEIGNNLRRAQQRGETSASFDVEHAARRIQLNIMGLRSFACRPGANESVAIMAHDIANEIRKLKQVPS</sequence>
<gene>
    <name evidence="6" type="ORF">EKJ_14480</name>
</gene>
<evidence type="ECO:0000313" key="7">
    <source>
        <dbReference type="Proteomes" id="UP000290057"/>
    </source>
</evidence>
<dbReference type="SUPFAM" id="SSF48498">
    <property type="entry name" value="Tetracyclin repressor-like, C-terminal domain"/>
    <property type="match status" value="1"/>
</dbReference>
<evidence type="ECO:0000256" key="2">
    <source>
        <dbReference type="ARBA" id="ARBA00023125"/>
    </source>
</evidence>
<keyword evidence="2 4" id="KW-0238">DNA-binding</keyword>
<dbReference type="InterPro" id="IPR001647">
    <property type="entry name" value="HTH_TetR"/>
</dbReference>
<feature type="domain" description="HTH tetR-type" evidence="5">
    <location>
        <begin position="9"/>
        <end position="69"/>
    </location>
</feature>
<dbReference type="Gene3D" id="1.10.10.60">
    <property type="entry name" value="Homeodomain-like"/>
    <property type="match status" value="1"/>
</dbReference>
<dbReference type="GO" id="GO:0003677">
    <property type="term" value="F:DNA binding"/>
    <property type="evidence" value="ECO:0007669"/>
    <property type="project" value="UniProtKB-UniRule"/>
</dbReference>
<evidence type="ECO:0000256" key="3">
    <source>
        <dbReference type="ARBA" id="ARBA00023163"/>
    </source>
</evidence>
<name>A0A3T1CHZ8_9SPHN</name>
<dbReference type="EMBL" id="AP019389">
    <property type="protein sequence ID" value="BBI20601.1"/>
    <property type="molecule type" value="Genomic_DNA"/>
</dbReference>
<keyword evidence="1" id="KW-0805">Transcription regulation</keyword>
<keyword evidence="3" id="KW-0804">Transcription</keyword>
<evidence type="ECO:0000256" key="1">
    <source>
        <dbReference type="ARBA" id="ARBA00023015"/>
    </source>
</evidence>
<dbReference type="PROSITE" id="PS50977">
    <property type="entry name" value="HTH_TETR_2"/>
    <property type="match status" value="1"/>
</dbReference>
<evidence type="ECO:0000313" key="6">
    <source>
        <dbReference type="EMBL" id="BBI20601.1"/>
    </source>
</evidence>
<dbReference type="AlphaFoldDB" id="A0A3T1CHZ8"/>